<feature type="transmembrane region" description="Helical" evidence="8">
    <location>
        <begin position="475"/>
        <end position="495"/>
    </location>
</feature>
<evidence type="ECO:0000259" key="9">
    <source>
        <dbReference type="PROSITE" id="PS50850"/>
    </source>
</evidence>
<feature type="transmembrane region" description="Helical" evidence="8">
    <location>
        <begin position="227"/>
        <end position="248"/>
    </location>
</feature>
<evidence type="ECO:0000256" key="6">
    <source>
        <dbReference type="ARBA" id="ARBA00023136"/>
    </source>
</evidence>
<comment type="subcellular location">
    <subcellularLocation>
        <location evidence="1">Cell membrane</location>
        <topology evidence="1">Multi-pass membrane protein</topology>
    </subcellularLocation>
</comment>
<dbReference type="GO" id="GO:0022857">
    <property type="term" value="F:transmembrane transporter activity"/>
    <property type="evidence" value="ECO:0007669"/>
    <property type="project" value="InterPro"/>
</dbReference>
<evidence type="ECO:0000313" key="11">
    <source>
        <dbReference type="Proteomes" id="UP000523007"/>
    </source>
</evidence>
<keyword evidence="6 8" id="KW-0472">Membrane</keyword>
<feature type="transmembrane region" description="Helical" evidence="8">
    <location>
        <begin position="107"/>
        <end position="128"/>
    </location>
</feature>
<evidence type="ECO:0000256" key="3">
    <source>
        <dbReference type="ARBA" id="ARBA00022475"/>
    </source>
</evidence>
<dbReference type="EMBL" id="JACHJT010000001">
    <property type="protein sequence ID" value="MBB4931903.1"/>
    <property type="molecule type" value="Genomic_DNA"/>
</dbReference>
<accession>A0A7W7W2X7</accession>
<protein>
    <submittedName>
        <fullName evidence="10">DHA2 family multidrug resistance protein-like MFS transporter</fullName>
    </submittedName>
</protein>
<feature type="transmembrane region" description="Helical" evidence="8">
    <location>
        <begin position="82"/>
        <end position="101"/>
    </location>
</feature>
<dbReference type="InterPro" id="IPR020846">
    <property type="entry name" value="MFS_dom"/>
</dbReference>
<organism evidence="10 11">
    <name type="scientific">Lipingzhangella halophila</name>
    <dbReference type="NCBI Taxonomy" id="1783352"/>
    <lineage>
        <taxon>Bacteria</taxon>
        <taxon>Bacillati</taxon>
        <taxon>Actinomycetota</taxon>
        <taxon>Actinomycetes</taxon>
        <taxon>Streptosporangiales</taxon>
        <taxon>Nocardiopsidaceae</taxon>
        <taxon>Lipingzhangella</taxon>
    </lineage>
</organism>
<feature type="transmembrane region" description="Helical" evidence="8">
    <location>
        <begin position="303"/>
        <end position="326"/>
    </location>
</feature>
<feature type="transmembrane region" description="Helical" evidence="8">
    <location>
        <begin position="269"/>
        <end position="291"/>
    </location>
</feature>
<feature type="transmembrane region" description="Helical" evidence="8">
    <location>
        <begin position="202"/>
        <end position="221"/>
    </location>
</feature>
<keyword evidence="4 8" id="KW-0812">Transmembrane</keyword>
<feature type="compositionally biased region" description="Basic and acidic residues" evidence="7">
    <location>
        <begin position="510"/>
        <end position="524"/>
    </location>
</feature>
<feature type="transmembrane region" description="Helical" evidence="8">
    <location>
        <begin position="333"/>
        <end position="350"/>
    </location>
</feature>
<dbReference type="InterPro" id="IPR001958">
    <property type="entry name" value="Tet-R_TetA/multi-R_MdtG-like"/>
</dbReference>
<gene>
    <name evidence="10" type="ORF">F4561_002723</name>
</gene>
<dbReference type="RefSeq" id="WP_184578822.1">
    <property type="nucleotide sequence ID" value="NZ_JACHJT010000001.1"/>
</dbReference>
<sequence>MHTLPPRQAGPKEWGGLAVLALPTVLLGLDVTVLLLVLPSLAADLQPSSTQSLWIVDAYGLLIAGFLITMGTLGDRIGRRRLLMTGAAAFGAASVLAAYSTSAEMLIVARAALGVAGATLMPSTLALISTMFTDARQRALAIGVWATMFALGMAAGPLVGGVLLEHFWWGSVFLLAVPIVGLVLLAAPVLLPEYRAPQVGRIDLASVALSLAALLSVVYAVKDIAAYGARPGMVLVLAAGTALAVVFVRRQYRLPDPLLDMTLFTSRAFSVALGVLLVGLVSIGGVLFLVTQHLQLVEGLSPLAAGAWLGPPALMMLTAAIGAPLLARRVRPGYVVAGSLALSSVGYLLLGQVSGAGSIAVVVAGFGLVYFGLGALAALGTDLVVGAAPPDKAGSASAMSETAQELGVAVGIATLGSLSTAVYRNRITGDIPAELAPRLSEAVGDSLAAAVSMEQGLSGGLLQQAREAYTTGMNVASVAAGTAIAVLAILAAVTLRHVGTVGGDGPQDSEPDRRPEEESASTRR</sequence>
<evidence type="ECO:0000256" key="8">
    <source>
        <dbReference type="SAM" id="Phobius"/>
    </source>
</evidence>
<dbReference type="SUPFAM" id="SSF103473">
    <property type="entry name" value="MFS general substrate transporter"/>
    <property type="match status" value="1"/>
</dbReference>
<dbReference type="PROSITE" id="PS50850">
    <property type="entry name" value="MFS"/>
    <property type="match status" value="1"/>
</dbReference>
<dbReference type="Pfam" id="PF07690">
    <property type="entry name" value="MFS_1"/>
    <property type="match status" value="1"/>
</dbReference>
<dbReference type="PANTHER" id="PTHR42718:SF47">
    <property type="entry name" value="METHYL VIOLOGEN RESISTANCE PROTEIN SMVA"/>
    <property type="match status" value="1"/>
</dbReference>
<feature type="region of interest" description="Disordered" evidence="7">
    <location>
        <begin position="501"/>
        <end position="524"/>
    </location>
</feature>
<dbReference type="PANTHER" id="PTHR42718">
    <property type="entry name" value="MAJOR FACILITATOR SUPERFAMILY MULTIDRUG TRANSPORTER MFSC"/>
    <property type="match status" value="1"/>
</dbReference>
<dbReference type="InterPro" id="IPR011701">
    <property type="entry name" value="MFS"/>
</dbReference>
<feature type="domain" description="Major facilitator superfamily (MFS) profile" evidence="9">
    <location>
        <begin position="16"/>
        <end position="500"/>
    </location>
</feature>
<feature type="transmembrane region" description="Helical" evidence="8">
    <location>
        <begin position="140"/>
        <end position="160"/>
    </location>
</feature>
<dbReference type="AlphaFoldDB" id="A0A7W7W2X7"/>
<evidence type="ECO:0000256" key="7">
    <source>
        <dbReference type="SAM" id="MobiDB-lite"/>
    </source>
</evidence>
<keyword evidence="3" id="KW-1003">Cell membrane</keyword>
<feature type="transmembrane region" description="Helical" evidence="8">
    <location>
        <begin position="53"/>
        <end position="70"/>
    </location>
</feature>
<keyword evidence="2" id="KW-0813">Transport</keyword>
<feature type="transmembrane region" description="Helical" evidence="8">
    <location>
        <begin position="356"/>
        <end position="379"/>
    </location>
</feature>
<reference evidence="10 11" key="1">
    <citation type="submission" date="2020-08" db="EMBL/GenBank/DDBJ databases">
        <title>Sequencing the genomes of 1000 actinobacteria strains.</title>
        <authorList>
            <person name="Klenk H.-P."/>
        </authorList>
    </citation>
    <scope>NUCLEOTIDE SEQUENCE [LARGE SCALE GENOMIC DNA]</scope>
    <source>
        <strain evidence="10 11">DSM 102030</strain>
    </source>
</reference>
<dbReference type="InterPro" id="IPR036259">
    <property type="entry name" value="MFS_trans_sf"/>
</dbReference>
<evidence type="ECO:0000256" key="1">
    <source>
        <dbReference type="ARBA" id="ARBA00004651"/>
    </source>
</evidence>
<feature type="transmembrane region" description="Helical" evidence="8">
    <location>
        <begin position="166"/>
        <end position="190"/>
    </location>
</feature>
<feature type="transmembrane region" description="Helical" evidence="8">
    <location>
        <begin position="17"/>
        <end position="41"/>
    </location>
</feature>
<evidence type="ECO:0000256" key="5">
    <source>
        <dbReference type="ARBA" id="ARBA00022989"/>
    </source>
</evidence>
<keyword evidence="5 8" id="KW-1133">Transmembrane helix</keyword>
<evidence type="ECO:0000256" key="2">
    <source>
        <dbReference type="ARBA" id="ARBA00022448"/>
    </source>
</evidence>
<dbReference type="Gene3D" id="1.20.1720.10">
    <property type="entry name" value="Multidrug resistance protein D"/>
    <property type="match status" value="1"/>
</dbReference>
<comment type="caution">
    <text evidence="10">The sequence shown here is derived from an EMBL/GenBank/DDBJ whole genome shotgun (WGS) entry which is preliminary data.</text>
</comment>
<dbReference type="CDD" id="cd17321">
    <property type="entry name" value="MFS_MMR_MDR_like"/>
    <property type="match status" value="1"/>
</dbReference>
<dbReference type="Gene3D" id="1.20.1250.20">
    <property type="entry name" value="MFS general substrate transporter like domains"/>
    <property type="match status" value="1"/>
</dbReference>
<dbReference type="Proteomes" id="UP000523007">
    <property type="component" value="Unassembled WGS sequence"/>
</dbReference>
<keyword evidence="11" id="KW-1185">Reference proteome</keyword>
<name>A0A7W7W2X7_9ACTN</name>
<evidence type="ECO:0000313" key="10">
    <source>
        <dbReference type="EMBL" id="MBB4931903.1"/>
    </source>
</evidence>
<evidence type="ECO:0000256" key="4">
    <source>
        <dbReference type="ARBA" id="ARBA00022692"/>
    </source>
</evidence>
<dbReference type="PRINTS" id="PR01035">
    <property type="entry name" value="TCRTETA"/>
</dbReference>
<proteinExistence type="predicted"/>
<dbReference type="GO" id="GO:0005886">
    <property type="term" value="C:plasma membrane"/>
    <property type="evidence" value="ECO:0007669"/>
    <property type="project" value="UniProtKB-SubCell"/>
</dbReference>